<evidence type="ECO:0000313" key="2">
    <source>
        <dbReference type="Proteomes" id="UP001168821"/>
    </source>
</evidence>
<proteinExistence type="predicted"/>
<evidence type="ECO:0000313" key="1">
    <source>
        <dbReference type="EMBL" id="KAJ3643885.1"/>
    </source>
</evidence>
<keyword evidence="2" id="KW-1185">Reference proteome</keyword>
<accession>A0AA38HTY3</accession>
<name>A0AA38HTY3_9CUCU</name>
<comment type="caution">
    <text evidence="1">The sequence shown here is derived from an EMBL/GenBank/DDBJ whole genome shotgun (WGS) entry which is preliminary data.</text>
</comment>
<organism evidence="1 2">
    <name type="scientific">Zophobas morio</name>
    <dbReference type="NCBI Taxonomy" id="2755281"/>
    <lineage>
        <taxon>Eukaryota</taxon>
        <taxon>Metazoa</taxon>
        <taxon>Ecdysozoa</taxon>
        <taxon>Arthropoda</taxon>
        <taxon>Hexapoda</taxon>
        <taxon>Insecta</taxon>
        <taxon>Pterygota</taxon>
        <taxon>Neoptera</taxon>
        <taxon>Endopterygota</taxon>
        <taxon>Coleoptera</taxon>
        <taxon>Polyphaga</taxon>
        <taxon>Cucujiformia</taxon>
        <taxon>Tenebrionidae</taxon>
        <taxon>Zophobas</taxon>
    </lineage>
</organism>
<dbReference type="AlphaFoldDB" id="A0AA38HTY3"/>
<protein>
    <submittedName>
        <fullName evidence="1">Uncharacterized protein</fullName>
    </submittedName>
</protein>
<sequence length="129" mass="15031">MEHSYNIENVPLQEEEDWKQVTRRKSPRQCVIGNVEESLNIKAIAKKAFLYVSRLHPSTKQNDVELFLKQVIPEAVCEQLESKFPQYYASFKVMVNLNNFNKAMDPNIWPSGAFVSRFFHPRTAKKTPT</sequence>
<reference evidence="1" key="1">
    <citation type="journal article" date="2023" name="G3 (Bethesda)">
        <title>Whole genome assemblies of Zophobas morio and Tenebrio molitor.</title>
        <authorList>
            <person name="Kaur S."/>
            <person name="Stinson S.A."/>
            <person name="diCenzo G.C."/>
        </authorList>
    </citation>
    <scope>NUCLEOTIDE SEQUENCE</scope>
    <source>
        <strain evidence="1">QUZm001</strain>
    </source>
</reference>
<dbReference type="Proteomes" id="UP001168821">
    <property type="component" value="Unassembled WGS sequence"/>
</dbReference>
<dbReference type="EMBL" id="JALNTZ010000008">
    <property type="protein sequence ID" value="KAJ3643885.1"/>
    <property type="molecule type" value="Genomic_DNA"/>
</dbReference>
<gene>
    <name evidence="1" type="ORF">Zmor_026569</name>
</gene>